<organism evidence="2 3">
    <name type="scientific">Paenibacillus barengoltzii J12</name>
    <dbReference type="NCBI Taxonomy" id="935846"/>
    <lineage>
        <taxon>Bacteria</taxon>
        <taxon>Bacillati</taxon>
        <taxon>Bacillota</taxon>
        <taxon>Bacilli</taxon>
        <taxon>Bacillales</taxon>
        <taxon>Paenibacillaceae</taxon>
        <taxon>Paenibacillus</taxon>
    </lineage>
</organism>
<reference evidence="2 3" key="1">
    <citation type="submission" date="2017-04" db="EMBL/GenBank/DDBJ databases">
        <authorList>
            <person name="Varghese N."/>
            <person name="Submissions S."/>
        </authorList>
    </citation>
    <scope>NUCLEOTIDE SEQUENCE [LARGE SCALE GENOMIC DNA]</scope>
    <source>
        <strain evidence="2 3">J12</strain>
    </source>
</reference>
<feature type="chain" id="PRO_5047035674" evidence="1">
    <location>
        <begin position="25"/>
        <end position="87"/>
    </location>
</feature>
<keyword evidence="1" id="KW-0732">Signal</keyword>
<dbReference type="Proteomes" id="UP000192939">
    <property type="component" value="Unassembled WGS sequence"/>
</dbReference>
<accession>A0ABY1LTA7</accession>
<dbReference type="EMBL" id="FXAE01000004">
    <property type="protein sequence ID" value="SME99142.1"/>
    <property type="molecule type" value="Genomic_DNA"/>
</dbReference>
<comment type="caution">
    <text evidence="2">The sequence shown here is derived from an EMBL/GenBank/DDBJ whole genome shotgun (WGS) entry which is preliminary data.</text>
</comment>
<dbReference type="RefSeq" id="WP_085278327.1">
    <property type="nucleotide sequence ID" value="NZ_FXAE01000004.1"/>
</dbReference>
<feature type="signal peptide" evidence="1">
    <location>
        <begin position="1"/>
        <end position="24"/>
    </location>
</feature>
<protein>
    <submittedName>
        <fullName evidence="2">Uncharacterized protein</fullName>
    </submittedName>
</protein>
<evidence type="ECO:0000313" key="3">
    <source>
        <dbReference type="Proteomes" id="UP000192939"/>
    </source>
</evidence>
<proteinExistence type="predicted"/>
<name>A0ABY1LTA7_9BACL</name>
<keyword evidence="3" id="KW-1185">Reference proteome</keyword>
<evidence type="ECO:0000313" key="2">
    <source>
        <dbReference type="EMBL" id="SME99142.1"/>
    </source>
</evidence>
<sequence>MRNFTILIFSTFFLLVGFAGSVSAEEQAITPIQIQSSAQSLNPEMTIQPQALPCDYYADGQQKRSFIANPYFLYFESSSEIDFFPCD</sequence>
<gene>
    <name evidence="2" type="ORF">SAMN02744124_00679</name>
</gene>
<evidence type="ECO:0000256" key="1">
    <source>
        <dbReference type="SAM" id="SignalP"/>
    </source>
</evidence>